<evidence type="ECO:0000256" key="8">
    <source>
        <dbReference type="ARBA" id="ARBA00022737"/>
    </source>
</evidence>
<accession>A0A9D4T9J0</accession>
<keyword evidence="12" id="KW-0206">Cytoskeleton</keyword>
<evidence type="ECO:0000259" key="15">
    <source>
        <dbReference type="PROSITE" id="PS51377"/>
    </source>
</evidence>
<dbReference type="GO" id="GO:0005856">
    <property type="term" value="C:cytoskeleton"/>
    <property type="evidence" value="ECO:0007669"/>
    <property type="project" value="UniProtKB-SubCell"/>
</dbReference>
<dbReference type="GO" id="GO:0036089">
    <property type="term" value="P:cleavage furrow formation"/>
    <property type="evidence" value="ECO:0007669"/>
    <property type="project" value="TreeGrafter"/>
</dbReference>
<reference evidence="16" key="2">
    <citation type="submission" date="2021-09" db="EMBL/GenBank/DDBJ databases">
        <authorList>
            <person name="Jia N."/>
            <person name="Wang J."/>
            <person name="Shi W."/>
            <person name="Du L."/>
            <person name="Sun Y."/>
            <person name="Zhan W."/>
            <person name="Jiang J."/>
            <person name="Wang Q."/>
            <person name="Zhang B."/>
            <person name="Ji P."/>
            <person name="Sakyi L.B."/>
            <person name="Cui X."/>
            <person name="Yuan T."/>
            <person name="Jiang B."/>
            <person name="Yang W."/>
            <person name="Lam T.T.-Y."/>
            <person name="Chang Q."/>
            <person name="Ding S."/>
            <person name="Wang X."/>
            <person name="Zhu J."/>
            <person name="Ruan X."/>
            <person name="Zhao L."/>
            <person name="Wei J."/>
            <person name="Que T."/>
            <person name="Du C."/>
            <person name="Cheng J."/>
            <person name="Dai P."/>
            <person name="Han X."/>
            <person name="Huang E."/>
            <person name="Gao Y."/>
            <person name="Liu J."/>
            <person name="Shao H."/>
            <person name="Ye R."/>
            <person name="Li L."/>
            <person name="Wei W."/>
            <person name="Wang X."/>
            <person name="Wang C."/>
            <person name="Huo Q."/>
            <person name="Li W."/>
            <person name="Guo W."/>
            <person name="Chen H."/>
            <person name="Chen S."/>
            <person name="Zhou L."/>
            <person name="Zhou L."/>
            <person name="Ni X."/>
            <person name="Tian J."/>
            <person name="Zhou Y."/>
            <person name="Sheng Y."/>
            <person name="Liu T."/>
            <person name="Pan Y."/>
            <person name="Xia L."/>
            <person name="Li J."/>
            <person name="Zhao F."/>
            <person name="Cao W."/>
        </authorList>
    </citation>
    <scope>NUCLEOTIDE SEQUENCE</scope>
    <source>
        <strain evidence="16">Rsan-2018</strain>
        <tissue evidence="16">Larvae</tissue>
    </source>
</reference>
<dbReference type="GO" id="GO:0015031">
    <property type="term" value="P:protein transport"/>
    <property type="evidence" value="ECO:0007669"/>
    <property type="project" value="UniProtKB-KW"/>
</dbReference>
<reference evidence="16" key="1">
    <citation type="journal article" date="2020" name="Cell">
        <title>Large-Scale Comparative Analyses of Tick Genomes Elucidate Their Genetic Diversity and Vector Capacities.</title>
        <authorList>
            <consortium name="Tick Genome and Microbiome Consortium (TIGMIC)"/>
            <person name="Jia N."/>
            <person name="Wang J."/>
            <person name="Shi W."/>
            <person name="Du L."/>
            <person name="Sun Y."/>
            <person name="Zhan W."/>
            <person name="Jiang J.F."/>
            <person name="Wang Q."/>
            <person name="Zhang B."/>
            <person name="Ji P."/>
            <person name="Bell-Sakyi L."/>
            <person name="Cui X.M."/>
            <person name="Yuan T.T."/>
            <person name="Jiang B.G."/>
            <person name="Yang W.F."/>
            <person name="Lam T.T."/>
            <person name="Chang Q.C."/>
            <person name="Ding S.J."/>
            <person name="Wang X.J."/>
            <person name="Zhu J.G."/>
            <person name="Ruan X.D."/>
            <person name="Zhao L."/>
            <person name="Wei J.T."/>
            <person name="Ye R.Z."/>
            <person name="Que T.C."/>
            <person name="Du C.H."/>
            <person name="Zhou Y.H."/>
            <person name="Cheng J.X."/>
            <person name="Dai P.F."/>
            <person name="Guo W.B."/>
            <person name="Han X.H."/>
            <person name="Huang E.J."/>
            <person name="Li L.F."/>
            <person name="Wei W."/>
            <person name="Gao Y.C."/>
            <person name="Liu J.Z."/>
            <person name="Shao H.Z."/>
            <person name="Wang X."/>
            <person name="Wang C.C."/>
            <person name="Yang T.C."/>
            <person name="Huo Q.B."/>
            <person name="Li W."/>
            <person name="Chen H.Y."/>
            <person name="Chen S.E."/>
            <person name="Zhou L.G."/>
            <person name="Ni X.B."/>
            <person name="Tian J.H."/>
            <person name="Sheng Y."/>
            <person name="Liu T."/>
            <person name="Pan Y.S."/>
            <person name="Xia L.Y."/>
            <person name="Li J."/>
            <person name="Zhao F."/>
            <person name="Cao W.C."/>
        </authorList>
    </citation>
    <scope>NUCLEOTIDE SEQUENCE</scope>
    <source>
        <strain evidence="16">Rsan-2018</strain>
    </source>
</reference>
<evidence type="ECO:0000256" key="11">
    <source>
        <dbReference type="ARBA" id="ARBA00023203"/>
    </source>
</evidence>
<evidence type="ECO:0000256" key="10">
    <source>
        <dbReference type="ARBA" id="ARBA00023136"/>
    </source>
</evidence>
<dbReference type="PROSITE" id="PS51377">
    <property type="entry name" value="KIND"/>
    <property type="match status" value="1"/>
</dbReference>
<dbReference type="Proteomes" id="UP000821837">
    <property type="component" value="Chromosome 1"/>
</dbReference>
<proteinExistence type="inferred from homology"/>
<evidence type="ECO:0000256" key="12">
    <source>
        <dbReference type="ARBA" id="ARBA00023212"/>
    </source>
</evidence>
<keyword evidence="10" id="KW-0472">Membrane</keyword>
<evidence type="ECO:0000256" key="3">
    <source>
        <dbReference type="ARBA" id="ARBA00004413"/>
    </source>
</evidence>
<keyword evidence="11" id="KW-0009">Actin-binding</keyword>
<dbReference type="GO" id="GO:0030041">
    <property type="term" value="P:actin filament polymerization"/>
    <property type="evidence" value="ECO:0007669"/>
    <property type="project" value="TreeGrafter"/>
</dbReference>
<evidence type="ECO:0000256" key="4">
    <source>
        <dbReference type="ARBA" id="ARBA00010956"/>
    </source>
</evidence>
<keyword evidence="9" id="KW-0653">Protein transport</keyword>
<dbReference type="GO" id="GO:0048193">
    <property type="term" value="P:Golgi vesicle transport"/>
    <property type="evidence" value="ECO:0007669"/>
    <property type="project" value="TreeGrafter"/>
</dbReference>
<keyword evidence="5" id="KW-0813">Transport</keyword>
<evidence type="ECO:0000256" key="13">
    <source>
        <dbReference type="ARBA" id="ARBA00023329"/>
    </source>
</evidence>
<keyword evidence="13" id="KW-0968">Cytoplasmic vesicle</keyword>
<dbReference type="GO" id="GO:0008017">
    <property type="term" value="F:microtubule binding"/>
    <property type="evidence" value="ECO:0007669"/>
    <property type="project" value="TreeGrafter"/>
</dbReference>
<comment type="subcellular location">
    <subcellularLocation>
        <location evidence="3">Cell membrane</location>
        <topology evidence="3">Peripheral membrane protein</topology>
        <orientation evidence="3">Cytoplasmic side</orientation>
    </subcellularLocation>
    <subcellularLocation>
        <location evidence="2">Cytoplasm</location>
        <location evidence="2">Cytoskeleton</location>
    </subcellularLocation>
    <subcellularLocation>
        <location evidence="1">Cytoplasmic vesicle membrane</location>
        <topology evidence="1">Peripheral membrane protein</topology>
        <orientation evidence="1">Cytoplasmic side</orientation>
    </subcellularLocation>
</comment>
<dbReference type="InterPro" id="IPR029901">
    <property type="entry name" value="Spire"/>
</dbReference>
<dbReference type="EMBL" id="JABSTV010001245">
    <property type="protein sequence ID" value="KAH7983313.1"/>
    <property type="molecule type" value="Genomic_DNA"/>
</dbReference>
<evidence type="ECO:0000256" key="9">
    <source>
        <dbReference type="ARBA" id="ARBA00022927"/>
    </source>
</evidence>
<organism evidence="16 17">
    <name type="scientific">Rhipicephalus sanguineus</name>
    <name type="common">Brown dog tick</name>
    <name type="synonym">Ixodes sanguineus</name>
    <dbReference type="NCBI Taxonomy" id="34632"/>
    <lineage>
        <taxon>Eukaryota</taxon>
        <taxon>Metazoa</taxon>
        <taxon>Ecdysozoa</taxon>
        <taxon>Arthropoda</taxon>
        <taxon>Chelicerata</taxon>
        <taxon>Arachnida</taxon>
        <taxon>Acari</taxon>
        <taxon>Parasitiformes</taxon>
        <taxon>Ixodida</taxon>
        <taxon>Ixodoidea</taxon>
        <taxon>Ixodidae</taxon>
        <taxon>Rhipicephalinae</taxon>
        <taxon>Rhipicephalus</taxon>
        <taxon>Rhipicephalus</taxon>
    </lineage>
</organism>
<keyword evidence="17" id="KW-1185">Reference proteome</keyword>
<dbReference type="GO" id="GO:0003779">
    <property type="term" value="F:actin binding"/>
    <property type="evidence" value="ECO:0007669"/>
    <property type="project" value="UniProtKB-KW"/>
</dbReference>
<dbReference type="Pfam" id="PF16474">
    <property type="entry name" value="KIND"/>
    <property type="match status" value="1"/>
</dbReference>
<dbReference type="PANTHER" id="PTHR21345:SF3">
    <property type="entry name" value="PROTEIN SPIRE"/>
    <property type="match status" value="1"/>
</dbReference>
<dbReference type="GO" id="GO:0051295">
    <property type="term" value="P:establishment of meiotic spindle localization"/>
    <property type="evidence" value="ECO:0007669"/>
    <property type="project" value="TreeGrafter"/>
</dbReference>
<dbReference type="GO" id="GO:0005886">
    <property type="term" value="C:plasma membrane"/>
    <property type="evidence" value="ECO:0007669"/>
    <property type="project" value="UniProtKB-SubCell"/>
</dbReference>
<evidence type="ECO:0000256" key="1">
    <source>
        <dbReference type="ARBA" id="ARBA00004180"/>
    </source>
</evidence>
<evidence type="ECO:0000313" key="16">
    <source>
        <dbReference type="EMBL" id="KAH7983313.1"/>
    </source>
</evidence>
<dbReference type="PANTHER" id="PTHR21345">
    <property type="entry name" value="SPIRE"/>
    <property type="match status" value="1"/>
</dbReference>
<dbReference type="GO" id="GO:0045010">
    <property type="term" value="P:actin nucleation"/>
    <property type="evidence" value="ECO:0007669"/>
    <property type="project" value="InterPro"/>
</dbReference>
<evidence type="ECO:0000313" key="17">
    <source>
        <dbReference type="Proteomes" id="UP000821837"/>
    </source>
</evidence>
<gene>
    <name evidence="16" type="ORF">HPB52_010817</name>
</gene>
<comment type="caution">
    <text evidence="16">The sequence shown here is derived from an EMBL/GenBank/DDBJ whole genome shotgun (WGS) entry which is preliminary data.</text>
</comment>
<protein>
    <recommendedName>
        <fullName evidence="15">KIND domain-containing protein</fullName>
    </recommendedName>
</protein>
<dbReference type="VEuPathDB" id="VectorBase:RSAN_048804"/>
<dbReference type="GO" id="GO:0051639">
    <property type="term" value="P:actin filament network formation"/>
    <property type="evidence" value="ECO:0007669"/>
    <property type="project" value="TreeGrafter"/>
</dbReference>
<evidence type="ECO:0000256" key="7">
    <source>
        <dbReference type="ARBA" id="ARBA00022490"/>
    </source>
</evidence>
<dbReference type="Gene3D" id="1.10.510.10">
    <property type="entry name" value="Transferase(Phosphotransferase) domain 1"/>
    <property type="match status" value="1"/>
</dbReference>
<dbReference type="GO" id="GO:0030659">
    <property type="term" value="C:cytoplasmic vesicle membrane"/>
    <property type="evidence" value="ECO:0007669"/>
    <property type="project" value="UniProtKB-SubCell"/>
</dbReference>
<dbReference type="GO" id="GO:0005938">
    <property type="term" value="C:cell cortex"/>
    <property type="evidence" value="ECO:0007669"/>
    <property type="project" value="TreeGrafter"/>
</dbReference>
<keyword evidence="8" id="KW-0677">Repeat</keyword>
<sequence length="154" mass="16624">MASEDANAPKCDLEGDGCVRLSSILQAFGAPIREEQAWAVCYQTSKCMCKEWTADNRGCYCLTDTSQLRIHKDGSVHSSTVRDLGPATPPSPSKHSEHAVSAANEDLEEAAHPVTGVIAPVVLSERSRFIMTTSLTVSWLLFFDGVLGRPAMPS</sequence>
<evidence type="ECO:0000256" key="14">
    <source>
        <dbReference type="SAM" id="MobiDB-lite"/>
    </source>
</evidence>
<evidence type="ECO:0000256" key="2">
    <source>
        <dbReference type="ARBA" id="ARBA00004245"/>
    </source>
</evidence>
<feature type="region of interest" description="Disordered" evidence="14">
    <location>
        <begin position="75"/>
        <end position="102"/>
    </location>
</feature>
<feature type="domain" description="KIND" evidence="15">
    <location>
        <begin position="19"/>
        <end position="154"/>
    </location>
</feature>
<dbReference type="InterPro" id="IPR011019">
    <property type="entry name" value="KIND_dom"/>
</dbReference>
<name>A0A9D4T9J0_RHISA</name>
<dbReference type="GO" id="GO:0040038">
    <property type="term" value="P:polar body extrusion after meiotic divisions"/>
    <property type="evidence" value="ECO:0007669"/>
    <property type="project" value="TreeGrafter"/>
</dbReference>
<comment type="similarity">
    <text evidence="4">Belongs to the spire family.</text>
</comment>
<evidence type="ECO:0000256" key="6">
    <source>
        <dbReference type="ARBA" id="ARBA00022475"/>
    </source>
</evidence>
<keyword evidence="7" id="KW-0963">Cytoplasm</keyword>
<evidence type="ECO:0000256" key="5">
    <source>
        <dbReference type="ARBA" id="ARBA00022448"/>
    </source>
</evidence>
<dbReference type="AlphaFoldDB" id="A0A9D4T9J0"/>
<keyword evidence="6" id="KW-1003">Cell membrane</keyword>